<comment type="similarity">
    <text evidence="1">Belongs to the MIP18 family.</text>
</comment>
<organism evidence="4">
    <name type="scientific">Psilocybe cubensis</name>
    <name type="common">Psychedelic mushroom</name>
    <name type="synonym">Stropharia cubensis</name>
    <dbReference type="NCBI Taxonomy" id="181762"/>
    <lineage>
        <taxon>Eukaryota</taxon>
        <taxon>Fungi</taxon>
        <taxon>Dikarya</taxon>
        <taxon>Basidiomycota</taxon>
        <taxon>Agaricomycotina</taxon>
        <taxon>Agaricomycetes</taxon>
        <taxon>Agaricomycetidae</taxon>
        <taxon>Agaricales</taxon>
        <taxon>Agaricineae</taxon>
        <taxon>Strophariaceae</taxon>
        <taxon>Psilocybe</taxon>
    </lineage>
</organism>
<dbReference type="FunFam" id="3.30.300.130:FF:000005">
    <property type="entry name" value="Mitotic spindle-associated mmxd complex subunit"/>
    <property type="match status" value="1"/>
</dbReference>
<dbReference type="InterPro" id="IPR034904">
    <property type="entry name" value="FSCA_dom_sf"/>
</dbReference>
<protein>
    <recommendedName>
        <fullName evidence="3">MIP18 family-like domain-containing protein</fullName>
    </recommendedName>
</protein>
<dbReference type="GO" id="GO:0007059">
    <property type="term" value="P:chromosome segregation"/>
    <property type="evidence" value="ECO:0007669"/>
    <property type="project" value="UniProtKB-KW"/>
</dbReference>
<dbReference type="InterPro" id="IPR039796">
    <property type="entry name" value="MIP18"/>
</dbReference>
<dbReference type="GO" id="GO:0051604">
    <property type="term" value="P:protein maturation"/>
    <property type="evidence" value="ECO:0007669"/>
    <property type="project" value="InterPro"/>
</dbReference>
<evidence type="ECO:0000313" key="4">
    <source>
        <dbReference type="EMBL" id="KAG5171499.1"/>
    </source>
</evidence>
<evidence type="ECO:0000259" key="3">
    <source>
        <dbReference type="Pfam" id="PF01883"/>
    </source>
</evidence>
<dbReference type="EMBL" id="JAFIQS010000003">
    <property type="protein sequence ID" value="KAG5171499.1"/>
    <property type="molecule type" value="Genomic_DNA"/>
</dbReference>
<dbReference type="PANTHER" id="PTHR12377:SF0">
    <property type="entry name" value="CYTOSOLIC IRON-SULFUR ASSEMBLY COMPONENT 2B"/>
    <property type="match status" value="1"/>
</dbReference>
<dbReference type="AlphaFoldDB" id="A0A8H8CNW6"/>
<dbReference type="Gene3D" id="3.30.300.130">
    <property type="entry name" value="Fe-S cluster assembly (FSCA)"/>
    <property type="match status" value="1"/>
</dbReference>
<proteinExistence type="inferred from homology"/>
<dbReference type="PANTHER" id="PTHR12377">
    <property type="entry name" value="CYTOSOLIC IRON-SULFUR ASSEMBLY COMPONENT 2B-RELATED"/>
    <property type="match status" value="1"/>
</dbReference>
<dbReference type="InterPro" id="IPR002744">
    <property type="entry name" value="MIP18-like"/>
</dbReference>
<gene>
    <name evidence="4" type="ORF">JR316_003586</name>
</gene>
<feature type="domain" description="MIP18 family-like" evidence="3">
    <location>
        <begin position="66"/>
        <end position="137"/>
    </location>
</feature>
<dbReference type="OrthoDB" id="2746at2759"/>
<keyword evidence="2" id="KW-0159">Chromosome partition</keyword>
<dbReference type="Gene3D" id="6.10.250.1280">
    <property type="match status" value="1"/>
</dbReference>
<accession>A0A8H8CNW6</accession>
<sequence>MSAPGHFIALFHSSQMPGEIFNPNPVVFSTSKSAARQSDLLAHSLWVTDSSQSEDEADDVEPIDQDEIYDLIRSIYDPEHPNTLEELRVVSAPQVTVGPNSVKVEFTPTVPHCGMSTLIGLCIRVRLLRSLPERFKVDIFVKPGSHQSENAVNKQLNDKERVAAALENPVLLDTVEQCLSNVGARGIV</sequence>
<name>A0A8H8CNW6_PSICU</name>
<comment type="caution">
    <text evidence="4">The sequence shown here is derived from an EMBL/GenBank/DDBJ whole genome shotgun (WGS) entry which is preliminary data.</text>
</comment>
<dbReference type="GO" id="GO:1990229">
    <property type="term" value="C:iron-sulfur cluster assembly complex"/>
    <property type="evidence" value="ECO:0007669"/>
    <property type="project" value="UniProtKB-ARBA"/>
</dbReference>
<dbReference type="GO" id="GO:0140535">
    <property type="term" value="C:intracellular protein-containing complex"/>
    <property type="evidence" value="ECO:0007669"/>
    <property type="project" value="UniProtKB-ARBA"/>
</dbReference>
<reference evidence="4" key="1">
    <citation type="submission" date="2021-02" db="EMBL/GenBank/DDBJ databases">
        <title>Psilocybe cubensis genome.</title>
        <authorList>
            <person name="Mckernan K.J."/>
            <person name="Crawford S."/>
            <person name="Trippe A."/>
            <person name="Kane L.T."/>
            <person name="Mclaughlin S."/>
        </authorList>
    </citation>
    <scope>NUCLEOTIDE SEQUENCE [LARGE SCALE GENOMIC DNA]</scope>
    <source>
        <strain evidence="4">MGC-MH-2018</strain>
    </source>
</reference>
<evidence type="ECO:0000256" key="1">
    <source>
        <dbReference type="ARBA" id="ARBA00010381"/>
    </source>
</evidence>
<evidence type="ECO:0000256" key="2">
    <source>
        <dbReference type="ARBA" id="ARBA00022829"/>
    </source>
</evidence>
<dbReference type="Pfam" id="PF01883">
    <property type="entry name" value="FeS_assembly_P"/>
    <property type="match status" value="1"/>
</dbReference>
<dbReference type="SUPFAM" id="SSF117916">
    <property type="entry name" value="Fe-S cluster assembly (FSCA) domain-like"/>
    <property type="match status" value="1"/>
</dbReference>